<comment type="caution">
    <text evidence="1">The sequence shown here is derived from an EMBL/GenBank/DDBJ whole genome shotgun (WGS) entry which is preliminary data.</text>
</comment>
<sequence>MITLESGIDIPAHPEQVGVKITQDDVYGEDIIANLVFDRKIENEVHLVVQQFQNAFAELERVRKKRADDAERKQQKESKK</sequence>
<evidence type="ECO:0000313" key="1">
    <source>
        <dbReference type="EMBL" id="MDG0791926.1"/>
    </source>
</evidence>
<organism evidence="1 2">
    <name type="scientific">Cohnella ginsengisoli</name>
    <dbReference type="NCBI Taxonomy" id="425004"/>
    <lineage>
        <taxon>Bacteria</taxon>
        <taxon>Bacillati</taxon>
        <taxon>Bacillota</taxon>
        <taxon>Bacilli</taxon>
        <taxon>Bacillales</taxon>
        <taxon>Paenibacillaceae</taxon>
        <taxon>Cohnella</taxon>
    </lineage>
</organism>
<dbReference type="Proteomes" id="UP001153387">
    <property type="component" value="Unassembled WGS sequence"/>
</dbReference>
<protein>
    <submittedName>
        <fullName evidence="1">Uncharacterized protein</fullName>
    </submittedName>
</protein>
<dbReference type="RefSeq" id="WP_277565765.1">
    <property type="nucleotide sequence ID" value="NZ_JAPDHZ010000003.1"/>
</dbReference>
<evidence type="ECO:0000313" key="2">
    <source>
        <dbReference type="Proteomes" id="UP001153387"/>
    </source>
</evidence>
<name>A0A9X4KHK8_9BACL</name>
<gene>
    <name evidence="1" type="ORF">OMP38_14495</name>
</gene>
<keyword evidence="2" id="KW-1185">Reference proteome</keyword>
<dbReference type="EMBL" id="JAPDHZ010000003">
    <property type="protein sequence ID" value="MDG0791926.1"/>
    <property type="molecule type" value="Genomic_DNA"/>
</dbReference>
<accession>A0A9X4KHK8</accession>
<proteinExistence type="predicted"/>
<dbReference type="AlphaFoldDB" id="A0A9X4KHK8"/>
<reference evidence="1 2" key="1">
    <citation type="submission" date="2022-10" db="EMBL/GenBank/DDBJ databases">
        <title>Comparative genomic analysis of Cohnella hashimotonis sp. nov., isolated from the International Space Station.</title>
        <authorList>
            <person name="Simpson A."/>
            <person name="Venkateswaran K."/>
        </authorList>
    </citation>
    <scope>NUCLEOTIDE SEQUENCE [LARGE SCALE GENOMIC DNA]</scope>
    <source>
        <strain evidence="1 2">DSM 18997</strain>
    </source>
</reference>